<evidence type="ECO:0008006" key="4">
    <source>
        <dbReference type="Google" id="ProtNLM"/>
    </source>
</evidence>
<evidence type="ECO:0000313" key="2">
    <source>
        <dbReference type="EMBL" id="KAK2608506.1"/>
    </source>
</evidence>
<dbReference type="NCBIfam" id="TIGR02118">
    <property type="entry name" value="EthD family reductase"/>
    <property type="match status" value="1"/>
</dbReference>
<dbReference type="Proteomes" id="UP001251528">
    <property type="component" value="Unassembled WGS sequence"/>
</dbReference>
<dbReference type="AlphaFoldDB" id="A0AAJ0CUA8"/>
<dbReference type="InterPro" id="IPR011008">
    <property type="entry name" value="Dimeric_a/b-barrel"/>
</dbReference>
<sequence length="102" mass="11486">MASITLLYPSGHDFDLKYYLSTHMPIVETQWKSDGLRSWEITQFEPGLPYQIQAVLKFDTLAEWEAASTGKNAPPVFDDIPKFTTAQPVVLKGSHKAFQKVA</sequence>
<comment type="similarity">
    <text evidence="1">Belongs to the tpcK family.</text>
</comment>
<dbReference type="InterPro" id="IPR009799">
    <property type="entry name" value="EthD_dom"/>
</dbReference>
<gene>
    <name evidence="2" type="ORF">QQS21_002968</name>
</gene>
<dbReference type="GO" id="GO:0016491">
    <property type="term" value="F:oxidoreductase activity"/>
    <property type="evidence" value="ECO:0007669"/>
    <property type="project" value="InterPro"/>
</dbReference>
<comment type="caution">
    <text evidence="2">The sequence shown here is derived from an EMBL/GenBank/DDBJ whole genome shotgun (WGS) entry which is preliminary data.</text>
</comment>
<evidence type="ECO:0000256" key="1">
    <source>
        <dbReference type="ARBA" id="ARBA00005986"/>
    </source>
</evidence>
<protein>
    <recommendedName>
        <fullName evidence="4">Ethyl tert-butyl ether degradation EthD</fullName>
    </recommendedName>
</protein>
<keyword evidence="3" id="KW-1185">Reference proteome</keyword>
<name>A0AAJ0CUA8_9HYPO</name>
<reference evidence="2" key="1">
    <citation type="submission" date="2023-06" db="EMBL/GenBank/DDBJ databases">
        <title>Conoideocrella luteorostrata (Hypocreales: Clavicipitaceae), a potential biocontrol fungus for elongate hemlock scale in United States Christmas tree production areas.</title>
        <authorList>
            <person name="Barrett H."/>
            <person name="Lovett B."/>
            <person name="Macias A.M."/>
            <person name="Stajich J.E."/>
            <person name="Kasson M.T."/>
        </authorList>
    </citation>
    <scope>NUCLEOTIDE SEQUENCE</scope>
    <source>
        <strain evidence="2">ARSEF 14590</strain>
    </source>
</reference>
<dbReference type="SUPFAM" id="SSF54909">
    <property type="entry name" value="Dimeric alpha+beta barrel"/>
    <property type="match status" value="1"/>
</dbReference>
<proteinExistence type="inferred from homology"/>
<dbReference type="Gene3D" id="3.30.70.100">
    <property type="match status" value="1"/>
</dbReference>
<accession>A0AAJ0CUA8</accession>
<dbReference type="EMBL" id="JASWJB010000037">
    <property type="protein sequence ID" value="KAK2608506.1"/>
    <property type="molecule type" value="Genomic_DNA"/>
</dbReference>
<organism evidence="2 3">
    <name type="scientific">Conoideocrella luteorostrata</name>
    <dbReference type="NCBI Taxonomy" id="1105319"/>
    <lineage>
        <taxon>Eukaryota</taxon>
        <taxon>Fungi</taxon>
        <taxon>Dikarya</taxon>
        <taxon>Ascomycota</taxon>
        <taxon>Pezizomycotina</taxon>
        <taxon>Sordariomycetes</taxon>
        <taxon>Hypocreomycetidae</taxon>
        <taxon>Hypocreales</taxon>
        <taxon>Clavicipitaceae</taxon>
        <taxon>Conoideocrella</taxon>
    </lineage>
</organism>
<dbReference type="PANTHER" id="PTHR40260:SF2">
    <property type="entry name" value="BLR8190 PROTEIN"/>
    <property type="match status" value="1"/>
</dbReference>
<evidence type="ECO:0000313" key="3">
    <source>
        <dbReference type="Proteomes" id="UP001251528"/>
    </source>
</evidence>
<dbReference type="PANTHER" id="PTHR40260">
    <property type="entry name" value="BLR8190 PROTEIN"/>
    <property type="match status" value="1"/>
</dbReference>